<sequence>MSSGSPMHPAHPTAHPSIHSITFDTTGDPYYVGLFWSRLLGRPLDEDDKPGDPAAVIADPAGGPRLLFIQVPEGKTVKNRVHFDLKPNGRTRAEEVERALGLGARLVADHTRPDGGGWVLLADPEGNEFCVERGESG</sequence>
<evidence type="ECO:0000313" key="3">
    <source>
        <dbReference type="Proteomes" id="UP001321542"/>
    </source>
</evidence>
<name>A0ABN5VIJ7_9ACTN</name>
<evidence type="ECO:0000259" key="1">
    <source>
        <dbReference type="Pfam" id="PF18029"/>
    </source>
</evidence>
<protein>
    <recommendedName>
        <fullName evidence="1">Glyoxalase-like domain-containing protein</fullName>
    </recommendedName>
</protein>
<accession>A0ABN5VIJ7</accession>
<reference evidence="2 3" key="2">
    <citation type="journal article" date="2023" name="ChemBioChem">
        <title>Acyltransferase Domain Exchange between Two Independent Type I Polyketide Synthases in the Same Producer Strain of Macrolide Antibiotics.</title>
        <authorList>
            <person name="Kudo F."/>
            <person name="Kishikawa K."/>
            <person name="Tsuboi K."/>
            <person name="Kido T."/>
            <person name="Usui T."/>
            <person name="Hashimoto J."/>
            <person name="Shin-Ya K."/>
            <person name="Miyanaga A."/>
            <person name="Eguchi T."/>
        </authorList>
    </citation>
    <scope>NUCLEOTIDE SEQUENCE [LARGE SCALE GENOMIC DNA]</scope>
    <source>
        <strain evidence="2 3">A-8890</strain>
    </source>
</reference>
<reference evidence="2 3" key="1">
    <citation type="journal article" date="2010" name="ChemBioChem">
        <title>Cloning and characterization of the biosynthetic gene cluster of 16-membered macrolide antibiotic FD-891: involvement of a dual functional cytochrome P450 monooxygenase catalyzing epoxidation and hydroxylation.</title>
        <authorList>
            <person name="Kudo F."/>
            <person name="Motegi A."/>
            <person name="Mizoue K."/>
            <person name="Eguchi T."/>
        </authorList>
    </citation>
    <scope>NUCLEOTIDE SEQUENCE [LARGE SCALE GENOMIC DNA]</scope>
    <source>
        <strain evidence="2 3">A-8890</strain>
    </source>
</reference>
<gene>
    <name evidence="2" type="ORF">SGFS_045010</name>
</gene>
<proteinExistence type="predicted"/>
<dbReference type="PANTHER" id="PTHR35908">
    <property type="entry name" value="HYPOTHETICAL FUSION PROTEIN"/>
    <property type="match status" value="1"/>
</dbReference>
<dbReference type="Proteomes" id="UP001321542">
    <property type="component" value="Chromosome"/>
</dbReference>
<dbReference type="SUPFAM" id="SSF54593">
    <property type="entry name" value="Glyoxalase/Bleomycin resistance protein/Dihydroxybiphenyl dioxygenase"/>
    <property type="match status" value="1"/>
</dbReference>
<feature type="domain" description="Glyoxalase-like" evidence="1">
    <location>
        <begin position="21"/>
        <end position="131"/>
    </location>
</feature>
<dbReference type="PANTHER" id="PTHR35908:SF1">
    <property type="entry name" value="CONSERVED PROTEIN"/>
    <property type="match status" value="1"/>
</dbReference>
<dbReference type="Pfam" id="PF18029">
    <property type="entry name" value="Glyoxalase_6"/>
    <property type="match status" value="1"/>
</dbReference>
<dbReference type="Gene3D" id="3.10.180.10">
    <property type="entry name" value="2,3-Dihydroxybiphenyl 1,2-Dioxygenase, domain 1"/>
    <property type="match status" value="1"/>
</dbReference>
<dbReference type="InterPro" id="IPR029068">
    <property type="entry name" value="Glyas_Bleomycin-R_OHBP_Dase"/>
</dbReference>
<evidence type="ECO:0000313" key="2">
    <source>
        <dbReference type="EMBL" id="BBC33207.1"/>
    </source>
</evidence>
<organism evidence="2 3">
    <name type="scientific">Streptomyces graminofaciens</name>
    <dbReference type="NCBI Taxonomy" id="68212"/>
    <lineage>
        <taxon>Bacteria</taxon>
        <taxon>Bacillati</taxon>
        <taxon>Actinomycetota</taxon>
        <taxon>Actinomycetes</taxon>
        <taxon>Kitasatosporales</taxon>
        <taxon>Streptomycetaceae</taxon>
        <taxon>Streptomyces</taxon>
    </lineage>
</organism>
<keyword evidence="3" id="KW-1185">Reference proteome</keyword>
<dbReference type="EMBL" id="AP018448">
    <property type="protein sequence ID" value="BBC33207.1"/>
    <property type="molecule type" value="Genomic_DNA"/>
</dbReference>
<dbReference type="CDD" id="cd06587">
    <property type="entry name" value="VOC"/>
    <property type="match status" value="1"/>
</dbReference>
<dbReference type="InterPro" id="IPR041581">
    <property type="entry name" value="Glyoxalase_6"/>
</dbReference>